<accession>A0A3P7J7L3</accession>
<dbReference type="GO" id="GO:0003723">
    <property type="term" value="F:RNA binding"/>
    <property type="evidence" value="ECO:0007669"/>
    <property type="project" value="InterPro"/>
</dbReference>
<dbReference type="SUPFAM" id="SSF54791">
    <property type="entry name" value="Eukaryotic type KH-domain (KH-domain type I)"/>
    <property type="match status" value="1"/>
</dbReference>
<gene>
    <name evidence="2" type="ORF">SVUK_LOCUS10897</name>
</gene>
<reference evidence="2 3" key="1">
    <citation type="submission" date="2018-11" db="EMBL/GenBank/DDBJ databases">
        <authorList>
            <consortium name="Pathogen Informatics"/>
        </authorList>
    </citation>
    <scope>NUCLEOTIDE SEQUENCE [LARGE SCALE GENOMIC DNA]</scope>
</reference>
<dbReference type="CDD" id="cd00105">
    <property type="entry name" value="KH-I"/>
    <property type="match status" value="1"/>
</dbReference>
<organism evidence="2 3">
    <name type="scientific">Strongylus vulgaris</name>
    <name type="common">Blood worm</name>
    <dbReference type="NCBI Taxonomy" id="40348"/>
    <lineage>
        <taxon>Eukaryota</taxon>
        <taxon>Metazoa</taxon>
        <taxon>Ecdysozoa</taxon>
        <taxon>Nematoda</taxon>
        <taxon>Chromadorea</taxon>
        <taxon>Rhabditida</taxon>
        <taxon>Rhabditina</taxon>
        <taxon>Rhabditomorpha</taxon>
        <taxon>Strongyloidea</taxon>
        <taxon>Strongylidae</taxon>
        <taxon>Strongylus</taxon>
    </lineage>
</organism>
<feature type="compositionally biased region" description="Low complexity" evidence="1">
    <location>
        <begin position="156"/>
        <end position="166"/>
    </location>
</feature>
<feature type="region of interest" description="Disordered" evidence="1">
    <location>
        <begin position="154"/>
        <end position="173"/>
    </location>
</feature>
<evidence type="ECO:0000313" key="3">
    <source>
        <dbReference type="Proteomes" id="UP000270094"/>
    </source>
</evidence>
<dbReference type="InterPro" id="IPR036612">
    <property type="entry name" value="KH_dom_type_1_sf"/>
</dbReference>
<name>A0A3P7J7L3_STRVU</name>
<evidence type="ECO:0000313" key="2">
    <source>
        <dbReference type="EMBL" id="VDM75899.1"/>
    </source>
</evidence>
<proteinExistence type="predicted"/>
<dbReference type="Proteomes" id="UP000270094">
    <property type="component" value="Unassembled WGS sequence"/>
</dbReference>
<sequence length="591" mass="67262">MHEILLYEDTLGVDIKLEKNGFDVIHPPDVPVKPIEMGLKKLFYDVEFTKCLRLSTLRLRCPASQELTLTPAQFALLHERKLAVTRSVGLADILMDYNCQACMFGTYESVFAGRTAVIQLFDENGLGPFEIKSALMTNPNFDTSHFIAQIQSTDQSGSSNSFGNGSQPTTSDLVSPVVEPSSMILEDQRKSIRGANKRRIEQLTGCSILLHTEKKEYGEFPVEVFASSSKRCETARRHILCFLASGQATVDEVAAKLAGVKNKEVCPHNIALSLVTEAQHRLEINRFPAQQDMDENFEKVMKIVQRFRKEPQNWPIEEQPFGIIERTFVEINRFPAQQDMDENFEKVMKIVQRFRKEPQKWPIEEQPFGIIERTFVGTMMHPVELRPERGFVNMVPMGFMVLRHFFRKIRAKGNFGIFKSTGIFEEEEVRQGAKRVFEVISQHATKDNMKDLVRNNVCGDDLITRFEGASSHMSAKQRELLNLTEKDIYAIAPGVLGPFQIIRPVARNGSPYISYSLLCCAFYKKQLLFDAVRDLPLMDESEKAEFIPIPPDYGYAAPRLIFGFTSFGNKILGWGKVDPDVQLLDFQYLVI</sequence>
<evidence type="ECO:0000256" key="1">
    <source>
        <dbReference type="SAM" id="MobiDB-lite"/>
    </source>
</evidence>
<keyword evidence="3" id="KW-1185">Reference proteome</keyword>
<protein>
    <submittedName>
        <fullName evidence="2">Uncharacterized protein</fullName>
    </submittedName>
</protein>
<dbReference type="OrthoDB" id="5774191at2759"/>
<dbReference type="AlphaFoldDB" id="A0A3P7J7L3"/>
<dbReference type="EMBL" id="UYYB01096003">
    <property type="protein sequence ID" value="VDM75899.1"/>
    <property type="molecule type" value="Genomic_DNA"/>
</dbReference>